<evidence type="ECO:0000313" key="2">
    <source>
        <dbReference type="EMBL" id="ONH64803.1"/>
    </source>
</evidence>
<dbReference type="InterPro" id="IPR003428">
    <property type="entry name" value="MAM33"/>
</dbReference>
<reference evidence="2" key="3">
    <citation type="submission" date="2017-01" db="EMBL/GenBank/DDBJ databases">
        <authorList>
            <person name="Mah S.A."/>
            <person name="Swanson W.J."/>
            <person name="Moy G.W."/>
            <person name="Vacquier V.D."/>
        </authorList>
    </citation>
    <scope>NUCLEOTIDE SEQUENCE [LARGE SCALE GENOMIC DNA]</scope>
    <source>
        <strain evidence="2">65</strain>
    </source>
</reference>
<dbReference type="EMBL" id="LK052897">
    <property type="protein sequence ID" value="CDR43558.1"/>
    <property type="molecule type" value="Genomic_DNA"/>
</dbReference>
<dbReference type="GO" id="GO:0005759">
    <property type="term" value="C:mitochondrial matrix"/>
    <property type="evidence" value="ECO:0007669"/>
    <property type="project" value="InterPro"/>
</dbReference>
<dbReference type="GO" id="GO:0042256">
    <property type="term" value="P:cytosolic ribosome assembly"/>
    <property type="evidence" value="ECO:0007669"/>
    <property type="project" value="TreeGrafter"/>
</dbReference>
<accession>A0A061B9H2</accession>
<dbReference type="OMA" id="CEYMMSK"/>
<reference evidence="1" key="1">
    <citation type="journal article" date="2014" name="Genome Announc.">
        <title>Genome sequence of the yeast Cyberlindnera fabianii (Hansenula fabianii).</title>
        <authorList>
            <person name="Freel K.C."/>
            <person name="Sarilar V."/>
            <person name="Neuveglise C."/>
            <person name="Devillers H."/>
            <person name="Friedrich A."/>
            <person name="Schacherer J."/>
        </authorList>
    </citation>
    <scope>NUCLEOTIDE SEQUENCE</scope>
    <source>
        <strain evidence="1">YJS4271</strain>
    </source>
</reference>
<dbReference type="Proteomes" id="UP000189513">
    <property type="component" value="Unassembled WGS sequence"/>
</dbReference>
<dbReference type="OrthoDB" id="278212at2759"/>
<evidence type="ECO:0000313" key="3">
    <source>
        <dbReference type="Proteomes" id="UP000189513"/>
    </source>
</evidence>
<name>A0A061B9H2_CYBFA</name>
<reference evidence="3" key="2">
    <citation type="journal article" date="2017" name="Genome Announc.">
        <title>Genome sequences of Cyberlindnera fabianii 65, Pichia kudriavzevii 129, and Saccharomyces cerevisiae 131 isolated from fermented masau fruits in Zimbabwe.</title>
        <authorList>
            <person name="van Rijswijck I.M.H."/>
            <person name="Derks M.F.L."/>
            <person name="Abee T."/>
            <person name="de Ridder D."/>
            <person name="Smid E.J."/>
        </authorList>
    </citation>
    <scope>NUCLEOTIDE SEQUENCE [LARGE SCALE GENOMIC DNA]</scope>
    <source>
        <strain evidence="3">65</strain>
    </source>
</reference>
<dbReference type="PANTHER" id="PTHR10826:SF1">
    <property type="entry name" value="COMPLEMENT COMPONENT 1 Q SUBCOMPONENT-BINDING PROTEIN, MITOCHONDRIAL"/>
    <property type="match status" value="1"/>
</dbReference>
<gene>
    <name evidence="2" type="ORF">BON22_5338</name>
    <name evidence="1" type="ORF">CYFA0S_12e01882g</name>
</gene>
<dbReference type="Pfam" id="PF02330">
    <property type="entry name" value="MAM33"/>
    <property type="match status" value="1"/>
</dbReference>
<dbReference type="EMBL" id="MPUK01000017">
    <property type="protein sequence ID" value="ONH64803.1"/>
    <property type="molecule type" value="Genomic_DNA"/>
</dbReference>
<dbReference type="PANTHER" id="PTHR10826">
    <property type="entry name" value="COMPLEMENT COMPONENT 1"/>
    <property type="match status" value="1"/>
</dbReference>
<dbReference type="STRING" id="36022.A0A061B9H2"/>
<protein>
    <submittedName>
        <fullName evidence="1">CYFA0S12e01882g1_1</fullName>
    </submittedName>
    <submittedName>
        <fullName evidence="2">Mitochondrial acidic protein MAM33</fullName>
    </submittedName>
</protein>
<evidence type="ECO:0000313" key="1">
    <source>
        <dbReference type="EMBL" id="CDR43558.1"/>
    </source>
</evidence>
<proteinExistence type="predicted"/>
<dbReference type="AlphaFoldDB" id="A0A061B9H2"/>
<dbReference type="SUPFAM" id="SSF54529">
    <property type="entry name" value="Mitochondrial glycoprotein MAM33-like"/>
    <property type="match status" value="1"/>
</dbReference>
<dbReference type="Gene3D" id="3.10.280.10">
    <property type="entry name" value="Mitochondrial glycoprotein"/>
    <property type="match status" value="1"/>
</dbReference>
<organism evidence="1">
    <name type="scientific">Cyberlindnera fabianii</name>
    <name type="common">Yeast</name>
    <name type="synonym">Hansenula fabianii</name>
    <dbReference type="NCBI Taxonomy" id="36022"/>
    <lineage>
        <taxon>Eukaryota</taxon>
        <taxon>Fungi</taxon>
        <taxon>Dikarya</taxon>
        <taxon>Ascomycota</taxon>
        <taxon>Saccharomycotina</taxon>
        <taxon>Saccharomycetes</taxon>
        <taxon>Phaffomycetales</taxon>
        <taxon>Phaffomycetaceae</taxon>
        <taxon>Cyberlindnera</taxon>
    </lineage>
</organism>
<keyword evidence="3" id="KW-1185">Reference proteome</keyword>
<sequence>MSFRLATRAAAQSLKAVATRRTIAQIPQVAGARLFTTTRVASNEYTSRLSETLKDELTHEKQNDTEVPVELNSFIAQSGFEVVNTDGQALAKLQKNGTDEVVHVFFDVNQVVNVRPAVEEVEVEEEEEFEDPYENFINLNVVVEKKADDSAVAFDVLVGPEDGSTYIENVIAYANKAEALTETADADQKRELAYNGPAFSNLDEKLQENFEQFLTSRGINEELYQFILNYGIHKENQEYIAWLEKLNKFFN</sequence>
<dbReference type="VEuPathDB" id="FungiDB:BON22_5338"/>
<dbReference type="InterPro" id="IPR036561">
    <property type="entry name" value="MAM33_sf"/>
</dbReference>